<accession>A0ACC2WIE9</accession>
<sequence>MRAMRVAPLIHARNYRHARGAQGDLSRCIPWPLLALPVPDSVKPKITHTSVPEALFPALDARYPSINVGCRKVGRTALVEVKAQREIPTTRTGGSWLSWITGWWRTPTDASQPTPPPPPSQPTTITPIPYSNHYLPHAQTTFLAVIRTANLRSHPRISSSPELAEIIKLVRLWRLGHTRKAVYYEDLALPERRPMTASAVVYGGVSASAAAAAEHGGGDGEEAGKEDGAQGEKVEQGEMIRRLEARSRARVEATR</sequence>
<gene>
    <name evidence="1" type="ORF">QFC22_006705</name>
</gene>
<comment type="caution">
    <text evidence="1">The sequence shown here is derived from an EMBL/GenBank/DDBJ whole genome shotgun (WGS) entry which is preliminary data.</text>
</comment>
<proteinExistence type="predicted"/>
<keyword evidence="2" id="KW-1185">Reference proteome</keyword>
<reference evidence="1" key="1">
    <citation type="submission" date="2023-04" db="EMBL/GenBank/DDBJ databases">
        <title>Draft Genome sequencing of Naganishia species isolated from polar environments using Oxford Nanopore Technology.</title>
        <authorList>
            <person name="Leo P."/>
            <person name="Venkateswaran K."/>
        </authorList>
    </citation>
    <scope>NUCLEOTIDE SEQUENCE</scope>
    <source>
        <strain evidence="1">MNA-CCFEE 5425</strain>
    </source>
</reference>
<name>A0ACC2WIE9_9TREE</name>
<dbReference type="EMBL" id="JASBWU010000037">
    <property type="protein sequence ID" value="KAJ9110606.1"/>
    <property type="molecule type" value="Genomic_DNA"/>
</dbReference>
<organism evidence="1 2">
    <name type="scientific">Naganishia vaughanmartiniae</name>
    <dbReference type="NCBI Taxonomy" id="1424756"/>
    <lineage>
        <taxon>Eukaryota</taxon>
        <taxon>Fungi</taxon>
        <taxon>Dikarya</taxon>
        <taxon>Basidiomycota</taxon>
        <taxon>Agaricomycotina</taxon>
        <taxon>Tremellomycetes</taxon>
        <taxon>Filobasidiales</taxon>
        <taxon>Filobasidiaceae</taxon>
        <taxon>Naganishia</taxon>
    </lineage>
</organism>
<evidence type="ECO:0000313" key="2">
    <source>
        <dbReference type="Proteomes" id="UP001243375"/>
    </source>
</evidence>
<evidence type="ECO:0000313" key="1">
    <source>
        <dbReference type="EMBL" id="KAJ9110606.1"/>
    </source>
</evidence>
<dbReference type="Proteomes" id="UP001243375">
    <property type="component" value="Unassembled WGS sequence"/>
</dbReference>
<protein>
    <submittedName>
        <fullName evidence="1">Uncharacterized protein</fullName>
    </submittedName>
</protein>